<dbReference type="Pfam" id="PF00026">
    <property type="entry name" value="Asp"/>
    <property type="match status" value="1"/>
</dbReference>
<feature type="non-terminal residue" evidence="3">
    <location>
        <position position="151"/>
    </location>
</feature>
<dbReference type="GO" id="GO:0006508">
    <property type="term" value="P:proteolysis"/>
    <property type="evidence" value="ECO:0007669"/>
    <property type="project" value="InterPro"/>
</dbReference>
<dbReference type="PRINTS" id="PR00792">
    <property type="entry name" value="PEPSIN"/>
</dbReference>
<proteinExistence type="inferred from homology"/>
<protein>
    <recommendedName>
        <fullName evidence="2">Peptidase A1 domain-containing protein</fullName>
    </recommendedName>
</protein>
<organism evidence="3 4">
    <name type="scientific">Sphaerobolus stellatus (strain SS14)</name>
    <dbReference type="NCBI Taxonomy" id="990650"/>
    <lineage>
        <taxon>Eukaryota</taxon>
        <taxon>Fungi</taxon>
        <taxon>Dikarya</taxon>
        <taxon>Basidiomycota</taxon>
        <taxon>Agaricomycotina</taxon>
        <taxon>Agaricomycetes</taxon>
        <taxon>Phallomycetidae</taxon>
        <taxon>Geastrales</taxon>
        <taxon>Sphaerobolaceae</taxon>
        <taxon>Sphaerobolus</taxon>
    </lineage>
</organism>
<accession>A0A0C9VTK2</accession>
<dbReference type="PROSITE" id="PS51767">
    <property type="entry name" value="PEPTIDASE_A1"/>
    <property type="match status" value="1"/>
</dbReference>
<dbReference type="GO" id="GO:0004190">
    <property type="term" value="F:aspartic-type endopeptidase activity"/>
    <property type="evidence" value="ECO:0007669"/>
    <property type="project" value="InterPro"/>
</dbReference>
<evidence type="ECO:0000256" key="1">
    <source>
        <dbReference type="ARBA" id="ARBA00007447"/>
    </source>
</evidence>
<dbReference type="HOGENOM" id="CLU_013253_6_3_1"/>
<evidence type="ECO:0000313" key="4">
    <source>
        <dbReference type="Proteomes" id="UP000054279"/>
    </source>
</evidence>
<comment type="similarity">
    <text evidence="1">Belongs to the peptidase A1 family.</text>
</comment>
<dbReference type="SUPFAM" id="SSF50630">
    <property type="entry name" value="Acid proteases"/>
    <property type="match status" value="1"/>
</dbReference>
<reference evidence="3 4" key="1">
    <citation type="submission" date="2014-06" db="EMBL/GenBank/DDBJ databases">
        <title>Evolutionary Origins and Diversification of the Mycorrhizal Mutualists.</title>
        <authorList>
            <consortium name="DOE Joint Genome Institute"/>
            <consortium name="Mycorrhizal Genomics Consortium"/>
            <person name="Kohler A."/>
            <person name="Kuo A."/>
            <person name="Nagy L.G."/>
            <person name="Floudas D."/>
            <person name="Copeland A."/>
            <person name="Barry K.W."/>
            <person name="Cichocki N."/>
            <person name="Veneault-Fourrey C."/>
            <person name="LaButti K."/>
            <person name="Lindquist E.A."/>
            <person name="Lipzen A."/>
            <person name="Lundell T."/>
            <person name="Morin E."/>
            <person name="Murat C."/>
            <person name="Riley R."/>
            <person name="Ohm R."/>
            <person name="Sun H."/>
            <person name="Tunlid A."/>
            <person name="Henrissat B."/>
            <person name="Grigoriev I.V."/>
            <person name="Hibbett D.S."/>
            <person name="Martin F."/>
        </authorList>
    </citation>
    <scope>NUCLEOTIDE SEQUENCE [LARGE SCALE GENOMIC DNA]</scope>
    <source>
        <strain evidence="3 4">SS14</strain>
    </source>
</reference>
<feature type="non-terminal residue" evidence="3">
    <location>
        <position position="1"/>
    </location>
</feature>
<dbReference type="OrthoDB" id="15189at2759"/>
<dbReference type="PANTHER" id="PTHR47966:SF51">
    <property type="entry name" value="BETA-SITE APP-CLEAVING ENZYME, ISOFORM A-RELATED"/>
    <property type="match status" value="1"/>
</dbReference>
<dbReference type="InterPro" id="IPR021109">
    <property type="entry name" value="Peptidase_aspartic_dom_sf"/>
</dbReference>
<evidence type="ECO:0000313" key="3">
    <source>
        <dbReference type="EMBL" id="KIJ41441.1"/>
    </source>
</evidence>
<dbReference type="InterPro" id="IPR033121">
    <property type="entry name" value="PEPTIDASE_A1"/>
</dbReference>
<dbReference type="AlphaFoldDB" id="A0A0C9VTK2"/>
<gene>
    <name evidence="3" type="ORF">M422DRAFT_103553</name>
</gene>
<dbReference type="Proteomes" id="UP000054279">
    <property type="component" value="Unassembled WGS sequence"/>
</dbReference>
<keyword evidence="4" id="KW-1185">Reference proteome</keyword>
<feature type="domain" description="Peptidase A1" evidence="2">
    <location>
        <begin position="1"/>
        <end position="151"/>
    </location>
</feature>
<dbReference type="PANTHER" id="PTHR47966">
    <property type="entry name" value="BETA-SITE APP-CLEAVING ENZYME, ISOFORM A-RELATED"/>
    <property type="match status" value="1"/>
</dbReference>
<evidence type="ECO:0000259" key="2">
    <source>
        <dbReference type="PROSITE" id="PS51767"/>
    </source>
</evidence>
<name>A0A0C9VTK2_SPHS4</name>
<dbReference type="EMBL" id="KN837137">
    <property type="protein sequence ID" value="KIJ41441.1"/>
    <property type="molecule type" value="Genomic_DNA"/>
</dbReference>
<dbReference type="InterPro" id="IPR001461">
    <property type="entry name" value="Aspartic_peptidase_A1"/>
</dbReference>
<dbReference type="Gene3D" id="2.40.70.10">
    <property type="entry name" value="Acid Proteases"/>
    <property type="match status" value="1"/>
</dbReference>
<sequence>LASTGSTLDLGHTNPDHYIGSIEYHGIDPASGFWQVTGAKVSIDYTIGVSGFDTVIDSGTTIMYGPPSAVKTFYSKIARTKLFDPANGFYSFPCSSVHRVAFSWGGGKERDVAADNICIAVYGTSDSFNLGLGTNVWLLGDRYVNLICMIF</sequence>